<keyword evidence="9" id="KW-1185">Reference proteome</keyword>
<sequence length="208" mass="22359">MSNEHTTQDAEKVYSGGTPTQLKMSNEHTTQDAEKVYSGGTPTQLAYGGLAQFIAGVWEFASGNTFGATAFCSYGAFWWSYAALFIPFFGIQEAFMAENVFESQFTSAVGIYLHRALVTATSWGIFTFIMLLASFRASIGLASLFLFLDITFWLLVGAEFSGNSMVETAAGAFGIITAAIAFYVGAAGLLTPETSLFTLPVGDLSRKD</sequence>
<dbReference type="GO" id="GO:0005886">
    <property type="term" value="C:plasma membrane"/>
    <property type="evidence" value="ECO:0007669"/>
    <property type="project" value="TreeGrafter"/>
</dbReference>
<evidence type="ECO:0000256" key="3">
    <source>
        <dbReference type="ARBA" id="ARBA00022692"/>
    </source>
</evidence>
<dbReference type="EMBL" id="CCYA01000217">
    <property type="protein sequence ID" value="CEH13373.1"/>
    <property type="molecule type" value="Genomic_DNA"/>
</dbReference>
<evidence type="ECO:0000256" key="4">
    <source>
        <dbReference type="ARBA" id="ARBA00022989"/>
    </source>
</evidence>
<feature type="transmembrane region" description="Helical" evidence="7">
    <location>
        <begin position="139"/>
        <end position="158"/>
    </location>
</feature>
<keyword evidence="4 7" id="KW-1133">Transmembrane helix</keyword>
<evidence type="ECO:0000313" key="8">
    <source>
        <dbReference type="EMBL" id="CEH13373.1"/>
    </source>
</evidence>
<dbReference type="Pfam" id="PF01184">
    <property type="entry name" value="Gpr1_Fun34_YaaH"/>
    <property type="match status" value="1"/>
</dbReference>
<dbReference type="STRING" id="401625.A0A0P1BDA5"/>
<dbReference type="InterPro" id="IPR000791">
    <property type="entry name" value="Gpr1/Fun34/SatP-like"/>
</dbReference>
<evidence type="ECO:0000313" key="9">
    <source>
        <dbReference type="Proteomes" id="UP000054845"/>
    </source>
</evidence>
<feature type="transmembrane region" description="Helical" evidence="7">
    <location>
        <begin position="170"/>
        <end position="190"/>
    </location>
</feature>
<feature type="region of interest" description="Disordered" evidence="6">
    <location>
        <begin position="1"/>
        <end position="24"/>
    </location>
</feature>
<keyword evidence="3 7" id="KW-0812">Transmembrane</keyword>
<evidence type="ECO:0000256" key="1">
    <source>
        <dbReference type="ARBA" id="ARBA00004141"/>
    </source>
</evidence>
<feature type="transmembrane region" description="Helical" evidence="7">
    <location>
        <begin position="66"/>
        <end position="91"/>
    </location>
</feature>
<dbReference type="InterPro" id="IPR051633">
    <property type="entry name" value="AceTr"/>
</dbReference>
<evidence type="ECO:0000256" key="6">
    <source>
        <dbReference type="SAM" id="MobiDB-lite"/>
    </source>
</evidence>
<reference evidence="8 9" key="1">
    <citation type="submission" date="2014-09" db="EMBL/GenBank/DDBJ databases">
        <authorList>
            <person name="Magalhaes I.L.F."/>
            <person name="Oliveira U."/>
            <person name="Santos F.R."/>
            <person name="Vidigal T.H.D.A."/>
            <person name="Brescovit A.D."/>
            <person name="Santos A.J."/>
        </authorList>
    </citation>
    <scope>NUCLEOTIDE SEQUENCE [LARGE SCALE GENOMIC DNA]</scope>
</reference>
<feature type="transmembrane region" description="Helical" evidence="7">
    <location>
        <begin position="112"/>
        <end position="133"/>
    </location>
</feature>
<keyword evidence="5 7" id="KW-0472">Membrane</keyword>
<dbReference type="Proteomes" id="UP000054845">
    <property type="component" value="Unassembled WGS sequence"/>
</dbReference>
<dbReference type="AlphaFoldDB" id="A0A0P1BDA5"/>
<proteinExistence type="inferred from homology"/>
<evidence type="ECO:0000256" key="7">
    <source>
        <dbReference type="SAM" id="Phobius"/>
    </source>
</evidence>
<evidence type="ECO:0000256" key="5">
    <source>
        <dbReference type="ARBA" id="ARBA00023136"/>
    </source>
</evidence>
<dbReference type="OrthoDB" id="3648309at2759"/>
<protein>
    <submittedName>
        <fullName evidence="8">Probable fun34-transmembrane protein involved in ammonia production</fullName>
    </submittedName>
</protein>
<evidence type="ECO:0000256" key="2">
    <source>
        <dbReference type="ARBA" id="ARBA00005587"/>
    </source>
</evidence>
<organism evidence="8 9">
    <name type="scientific">Ceraceosorus bombacis</name>
    <dbReference type="NCBI Taxonomy" id="401625"/>
    <lineage>
        <taxon>Eukaryota</taxon>
        <taxon>Fungi</taxon>
        <taxon>Dikarya</taxon>
        <taxon>Basidiomycota</taxon>
        <taxon>Ustilaginomycotina</taxon>
        <taxon>Exobasidiomycetes</taxon>
        <taxon>Ceraceosorales</taxon>
        <taxon>Ceraceosoraceae</taxon>
        <taxon>Ceraceosorus</taxon>
    </lineage>
</organism>
<comment type="subcellular location">
    <subcellularLocation>
        <location evidence="1">Membrane</location>
        <topology evidence="1">Multi-pass membrane protein</topology>
    </subcellularLocation>
</comment>
<dbReference type="GO" id="GO:0015123">
    <property type="term" value="F:acetate transmembrane transporter activity"/>
    <property type="evidence" value="ECO:0007669"/>
    <property type="project" value="TreeGrafter"/>
</dbReference>
<comment type="similarity">
    <text evidence="2">Belongs to the acetate uptake transporter (AceTr) (TC 2.A.96) family.</text>
</comment>
<name>A0A0P1BDA5_9BASI</name>
<accession>A0A0P1BDA5</accession>
<feature type="compositionally biased region" description="Basic and acidic residues" evidence="6">
    <location>
        <begin position="1"/>
        <end position="12"/>
    </location>
</feature>
<dbReference type="PANTHER" id="PTHR31123">
    <property type="entry name" value="ACCUMULATION OF DYADS PROTEIN 2-RELATED"/>
    <property type="match status" value="1"/>
</dbReference>
<dbReference type="NCBIfam" id="NF038013">
    <property type="entry name" value="AceTr_1"/>
    <property type="match status" value="1"/>
</dbReference>
<dbReference type="PANTHER" id="PTHR31123:SF1">
    <property type="entry name" value="ACCUMULATION OF DYADS PROTEIN 2-RELATED"/>
    <property type="match status" value="1"/>
</dbReference>